<dbReference type="AlphaFoldDB" id="A0A4Q9H4J9"/>
<comment type="subcellular location">
    <subcellularLocation>
        <location evidence="1">Membrane</location>
    </subcellularLocation>
</comment>
<organism evidence="9 10">
    <name type="scientific">Aquabacterium lacunae</name>
    <dbReference type="NCBI Taxonomy" id="2528630"/>
    <lineage>
        <taxon>Bacteria</taxon>
        <taxon>Pseudomonadati</taxon>
        <taxon>Pseudomonadota</taxon>
        <taxon>Betaproteobacteria</taxon>
        <taxon>Burkholderiales</taxon>
        <taxon>Aquabacterium</taxon>
    </lineage>
</organism>
<dbReference type="PANTHER" id="PTHR43531">
    <property type="entry name" value="PROTEIN ICFG"/>
    <property type="match status" value="1"/>
</dbReference>
<dbReference type="FunFam" id="1.10.287.950:FF:000001">
    <property type="entry name" value="Methyl-accepting chemotaxis sensory transducer"/>
    <property type="match status" value="1"/>
</dbReference>
<evidence type="ECO:0000256" key="1">
    <source>
        <dbReference type="ARBA" id="ARBA00004370"/>
    </source>
</evidence>
<dbReference type="Pfam" id="PF00672">
    <property type="entry name" value="HAMP"/>
    <property type="match status" value="1"/>
</dbReference>
<dbReference type="PROSITE" id="PS50111">
    <property type="entry name" value="CHEMOTAXIS_TRANSDUC_2"/>
    <property type="match status" value="1"/>
</dbReference>
<gene>
    <name evidence="9" type="ORF">EYS42_09705</name>
</gene>
<dbReference type="RefSeq" id="WP_130967946.1">
    <property type="nucleotide sequence ID" value="NZ_SIXI01000003.1"/>
</dbReference>
<comment type="caution">
    <text evidence="9">The sequence shown here is derived from an EMBL/GenBank/DDBJ whole genome shotgun (WGS) entry which is preliminary data.</text>
</comment>
<dbReference type="GO" id="GO:0007165">
    <property type="term" value="P:signal transduction"/>
    <property type="evidence" value="ECO:0007669"/>
    <property type="project" value="UniProtKB-KW"/>
</dbReference>
<evidence type="ECO:0000313" key="10">
    <source>
        <dbReference type="Proteomes" id="UP000292120"/>
    </source>
</evidence>
<dbReference type="InterPro" id="IPR004089">
    <property type="entry name" value="MCPsignal_dom"/>
</dbReference>
<dbReference type="Pfam" id="PF12729">
    <property type="entry name" value="4HB_MCP_1"/>
    <property type="match status" value="1"/>
</dbReference>
<reference evidence="9 10" key="1">
    <citation type="submission" date="2019-02" db="EMBL/GenBank/DDBJ databases">
        <title>Aquabacterium sp. strain KMB7.</title>
        <authorList>
            <person name="Chen W.-M."/>
        </authorList>
    </citation>
    <scope>NUCLEOTIDE SEQUENCE [LARGE SCALE GENOMIC DNA]</scope>
    <source>
        <strain evidence="9 10">KMB7</strain>
    </source>
</reference>
<evidence type="ECO:0000256" key="2">
    <source>
        <dbReference type="ARBA" id="ARBA00022481"/>
    </source>
</evidence>
<dbReference type="Pfam" id="PF00015">
    <property type="entry name" value="MCPsignal"/>
    <property type="match status" value="1"/>
</dbReference>
<dbReference type="SMART" id="SM00304">
    <property type="entry name" value="HAMP"/>
    <property type="match status" value="1"/>
</dbReference>
<dbReference type="OrthoDB" id="8576332at2"/>
<keyword evidence="6" id="KW-1133">Transmembrane helix</keyword>
<dbReference type="InterPro" id="IPR003660">
    <property type="entry name" value="HAMP_dom"/>
</dbReference>
<feature type="coiled-coil region" evidence="5">
    <location>
        <begin position="477"/>
        <end position="508"/>
    </location>
</feature>
<feature type="domain" description="Methyl-accepting transducer" evidence="7">
    <location>
        <begin position="270"/>
        <end position="499"/>
    </location>
</feature>
<keyword evidence="6" id="KW-0812">Transmembrane</keyword>
<dbReference type="InterPro" id="IPR024478">
    <property type="entry name" value="HlyB_4HB_MCP"/>
</dbReference>
<keyword evidence="4" id="KW-0807">Transducer</keyword>
<dbReference type="Proteomes" id="UP000292120">
    <property type="component" value="Unassembled WGS sequence"/>
</dbReference>
<feature type="domain" description="HAMP" evidence="8">
    <location>
        <begin position="213"/>
        <end position="265"/>
    </location>
</feature>
<keyword evidence="2" id="KW-0488">Methylation</keyword>
<dbReference type="PANTHER" id="PTHR43531:SF14">
    <property type="entry name" value="METHYL-ACCEPTING CHEMOTAXIS PROTEIN I-RELATED"/>
    <property type="match status" value="1"/>
</dbReference>
<feature type="transmembrane region" description="Helical" evidence="6">
    <location>
        <begin position="189"/>
        <end position="211"/>
    </location>
</feature>
<sequence length="525" mass="55417">MSVLTKFKVSHRLALGFGLVSAMLSVVCAVGVFNAQRAKGLIESELLASQTLQTEALAMLSAVLQQDISVRNIGLLTDPNAMQGQANEARKANKAVGAIIERVGQQQLNERDRAMLAEIRQLNDKSVPVTDEAIGFAVSYQPEDAVNVINGQLDGLSQKRRALVMQFADHQRARTEAVSQSLVKGARNAAMLMLGVGLTGLVLAVAAAMLVGRSITQPLRDANHAARRVAEGDLTVDLKADSRDEIGELVGAMGAMADSLRRMIATMRQSAENIHMASAEIASGNQDLSIRTEQQASSLQSTVSTVTGITETVRHNALSARQASELAVKAATVAEEGGNRVNEVVRTMDAISDSSRKISDIVGVIDGIAFQTNILALNAAVEAARAGEQGRGFAVVASEVRSLAQRSANAAREIKTLISSNVEKVETGSRLVTDAGSTMSDIVSSSQRVAQIVSEITQATTEQAQGLELVHMAIGGIDQATQQNAALVEQAAAAAESLKDQTRSLNDAVAIFKTDANSRVEAALF</sequence>
<evidence type="ECO:0000313" key="9">
    <source>
        <dbReference type="EMBL" id="TBO31492.1"/>
    </source>
</evidence>
<dbReference type="CDD" id="cd11386">
    <property type="entry name" value="MCP_signal"/>
    <property type="match status" value="1"/>
</dbReference>
<dbReference type="GO" id="GO:0005886">
    <property type="term" value="C:plasma membrane"/>
    <property type="evidence" value="ECO:0007669"/>
    <property type="project" value="TreeGrafter"/>
</dbReference>
<dbReference type="PROSITE" id="PS50885">
    <property type="entry name" value="HAMP"/>
    <property type="match status" value="1"/>
</dbReference>
<name>A0A4Q9H4J9_9BURK</name>
<evidence type="ECO:0000256" key="3">
    <source>
        <dbReference type="ARBA" id="ARBA00029447"/>
    </source>
</evidence>
<dbReference type="Gene3D" id="1.10.287.950">
    <property type="entry name" value="Methyl-accepting chemotaxis protein"/>
    <property type="match status" value="1"/>
</dbReference>
<dbReference type="CDD" id="cd06225">
    <property type="entry name" value="HAMP"/>
    <property type="match status" value="1"/>
</dbReference>
<dbReference type="SUPFAM" id="SSF58104">
    <property type="entry name" value="Methyl-accepting chemotaxis protein (MCP) signaling domain"/>
    <property type="match status" value="1"/>
</dbReference>
<evidence type="ECO:0000259" key="7">
    <source>
        <dbReference type="PROSITE" id="PS50111"/>
    </source>
</evidence>
<proteinExistence type="inferred from homology"/>
<dbReference type="EMBL" id="SIXI01000003">
    <property type="protein sequence ID" value="TBO31492.1"/>
    <property type="molecule type" value="Genomic_DNA"/>
</dbReference>
<evidence type="ECO:0000256" key="4">
    <source>
        <dbReference type="PROSITE-ProRule" id="PRU00284"/>
    </source>
</evidence>
<comment type="similarity">
    <text evidence="3">Belongs to the methyl-accepting chemotaxis (MCP) protein family.</text>
</comment>
<evidence type="ECO:0000256" key="6">
    <source>
        <dbReference type="SAM" id="Phobius"/>
    </source>
</evidence>
<accession>A0A4Q9H4J9</accession>
<evidence type="ECO:0000259" key="8">
    <source>
        <dbReference type="PROSITE" id="PS50885"/>
    </source>
</evidence>
<keyword evidence="6" id="KW-0472">Membrane</keyword>
<dbReference type="InterPro" id="IPR051310">
    <property type="entry name" value="MCP_chemotaxis"/>
</dbReference>
<keyword evidence="5" id="KW-0175">Coiled coil</keyword>
<protein>
    <submittedName>
        <fullName evidence="9">HAMP domain-containing protein</fullName>
    </submittedName>
</protein>
<evidence type="ECO:0000256" key="5">
    <source>
        <dbReference type="SAM" id="Coils"/>
    </source>
</evidence>
<dbReference type="SMART" id="SM00283">
    <property type="entry name" value="MA"/>
    <property type="match status" value="1"/>
</dbReference>
<keyword evidence="10" id="KW-1185">Reference proteome</keyword>
<dbReference type="GO" id="GO:0004888">
    <property type="term" value="F:transmembrane signaling receptor activity"/>
    <property type="evidence" value="ECO:0007669"/>
    <property type="project" value="TreeGrafter"/>
</dbReference>
<dbReference type="Gene3D" id="6.10.340.10">
    <property type="match status" value="1"/>
</dbReference>
<dbReference type="GO" id="GO:0006935">
    <property type="term" value="P:chemotaxis"/>
    <property type="evidence" value="ECO:0007669"/>
    <property type="project" value="TreeGrafter"/>
</dbReference>